<name>Q1DBQ9_MYXXD</name>
<dbReference type="HOGENOM" id="CLU_3218987_0_0_7"/>
<dbReference type="EMBL" id="CP000113">
    <property type="protein sequence ID" value="ABF88519.1"/>
    <property type="molecule type" value="Genomic_DNA"/>
</dbReference>
<feature type="transmembrane region" description="Helical" evidence="1">
    <location>
        <begin position="16"/>
        <end position="39"/>
    </location>
</feature>
<evidence type="ECO:0000313" key="3">
    <source>
        <dbReference type="Proteomes" id="UP000002402"/>
    </source>
</evidence>
<keyword evidence="1" id="KW-0472">Membrane</keyword>
<evidence type="ECO:0000256" key="1">
    <source>
        <dbReference type="SAM" id="Phobius"/>
    </source>
</evidence>
<organism evidence="2 3">
    <name type="scientific">Myxococcus xanthus (strain DK1622)</name>
    <dbReference type="NCBI Taxonomy" id="246197"/>
    <lineage>
        <taxon>Bacteria</taxon>
        <taxon>Pseudomonadati</taxon>
        <taxon>Myxococcota</taxon>
        <taxon>Myxococcia</taxon>
        <taxon>Myxococcales</taxon>
        <taxon>Cystobacterineae</taxon>
        <taxon>Myxococcaceae</taxon>
        <taxon>Myxococcus</taxon>
    </lineage>
</organism>
<dbReference type="EnsemblBacteria" id="ABF88519">
    <property type="protein sequence ID" value="ABF88519"/>
    <property type="gene ID" value="MXAN_1662"/>
</dbReference>
<keyword evidence="1" id="KW-1133">Transmembrane helix</keyword>
<dbReference type="STRING" id="246197.MXAN_1662"/>
<dbReference type="KEGG" id="mxa:MXAN_1662"/>
<dbReference type="Proteomes" id="UP000002402">
    <property type="component" value="Chromosome"/>
</dbReference>
<keyword evidence="3" id="KW-1185">Reference proteome</keyword>
<dbReference type="GeneID" id="78824250"/>
<sequence length="44" mass="4690">MSNVYLNFEASRFFEALALVLVLTLTHGAGACAIACLFFHGAEA</sequence>
<dbReference type="AlphaFoldDB" id="Q1DBQ9"/>
<evidence type="ECO:0000313" key="2">
    <source>
        <dbReference type="EMBL" id="ABF88519.1"/>
    </source>
</evidence>
<reference evidence="2 3" key="1">
    <citation type="journal article" date="2006" name="Proc. Natl. Acad. Sci. U.S.A.">
        <title>Evolution of sensory complexity recorded in a myxobacterial genome.</title>
        <authorList>
            <person name="Goldman B.S."/>
            <person name="Nierman W.C."/>
            <person name="Kaiser D."/>
            <person name="Slater S.C."/>
            <person name="Durkin A.S."/>
            <person name="Eisen J.A."/>
            <person name="Ronning C.M."/>
            <person name="Barbazuk W.B."/>
            <person name="Blanchard M."/>
            <person name="Field C."/>
            <person name="Halling C."/>
            <person name="Hinkle G."/>
            <person name="Iartchuk O."/>
            <person name="Kim H.S."/>
            <person name="Mackenzie C."/>
            <person name="Madupu R."/>
            <person name="Miller N."/>
            <person name="Shvartsbeyn A."/>
            <person name="Sullivan S.A."/>
            <person name="Vaudin M."/>
            <person name="Wiegand R."/>
            <person name="Kaplan H.B."/>
        </authorList>
    </citation>
    <scope>NUCLEOTIDE SEQUENCE [LARGE SCALE GENOMIC DNA]</scope>
    <source>
        <strain evidence="3">DK1622</strain>
    </source>
</reference>
<proteinExistence type="predicted"/>
<accession>Q1DBQ9</accession>
<gene>
    <name evidence="2" type="ordered locus">MXAN_1662</name>
</gene>
<protein>
    <submittedName>
        <fullName evidence="2">Uncharacterized protein</fullName>
    </submittedName>
</protein>
<dbReference type="RefSeq" id="WP_011551773.1">
    <property type="nucleotide sequence ID" value="NC_008095.1"/>
</dbReference>
<keyword evidence="1" id="KW-0812">Transmembrane</keyword>